<feature type="domain" description="Cytochrome c" evidence="12">
    <location>
        <begin position="302"/>
        <end position="392"/>
    </location>
</feature>
<evidence type="ECO:0000256" key="2">
    <source>
        <dbReference type="ARBA" id="ARBA00022475"/>
    </source>
</evidence>
<keyword evidence="8" id="KW-0472">Membrane</keyword>
<comment type="cofactor">
    <cofactor evidence="9">
        <name>heme c</name>
        <dbReference type="ChEBI" id="CHEBI:61717"/>
    </cofactor>
    <text evidence="9">Binds 3 heme c groups covalently per subunit.</text>
</comment>
<dbReference type="Pfam" id="PF00034">
    <property type="entry name" value="Cytochrom_C"/>
    <property type="match status" value="3"/>
</dbReference>
<dbReference type="PANTHER" id="PTHR35008">
    <property type="entry name" value="BLL4482 PROTEIN-RELATED"/>
    <property type="match status" value="1"/>
</dbReference>
<comment type="subcellular location">
    <subcellularLocation>
        <location evidence="1">Cell membrane</location>
    </subcellularLocation>
</comment>
<keyword evidence="5 11" id="KW-0732">Signal</keyword>
<gene>
    <name evidence="13" type="ORF">SAMN05444171_6498</name>
</gene>
<feature type="binding site" description="covalent" evidence="9">
    <location>
        <position position="49"/>
    </location>
    <ligand>
        <name>heme c</name>
        <dbReference type="ChEBI" id="CHEBI:61717"/>
        <label>1</label>
    </ligand>
</feature>
<evidence type="ECO:0000256" key="1">
    <source>
        <dbReference type="ARBA" id="ARBA00004236"/>
    </source>
</evidence>
<dbReference type="PROSITE" id="PS51007">
    <property type="entry name" value="CYTC"/>
    <property type="match status" value="3"/>
</dbReference>
<protein>
    <submittedName>
        <fullName evidence="13">Cytochrome c, mono-and diheme variants</fullName>
    </submittedName>
</protein>
<dbReference type="InterPro" id="IPR014353">
    <property type="entry name" value="Membr-bd_ADH_cyt_c"/>
</dbReference>
<evidence type="ECO:0000313" key="14">
    <source>
        <dbReference type="Proteomes" id="UP000183208"/>
    </source>
</evidence>
<dbReference type="GO" id="GO:0005506">
    <property type="term" value="F:iron ion binding"/>
    <property type="evidence" value="ECO:0007669"/>
    <property type="project" value="InterPro"/>
</dbReference>
<accession>A0A1M7G9E6</accession>
<keyword evidence="6" id="KW-0677">Repeat</keyword>
<evidence type="ECO:0000256" key="8">
    <source>
        <dbReference type="ARBA" id="ARBA00023136"/>
    </source>
</evidence>
<dbReference type="InterPro" id="IPR009056">
    <property type="entry name" value="Cyt_c-like_dom"/>
</dbReference>
<evidence type="ECO:0000256" key="5">
    <source>
        <dbReference type="ARBA" id="ARBA00022729"/>
    </source>
</evidence>
<dbReference type="GO" id="GO:0016614">
    <property type="term" value="F:oxidoreductase activity, acting on CH-OH group of donors"/>
    <property type="evidence" value="ECO:0007669"/>
    <property type="project" value="InterPro"/>
</dbReference>
<dbReference type="GO" id="GO:0005886">
    <property type="term" value="C:plasma membrane"/>
    <property type="evidence" value="ECO:0007669"/>
    <property type="project" value="UniProtKB-SubCell"/>
</dbReference>
<feature type="binding site" description="axial binding residue" evidence="10">
    <location>
        <position position="319"/>
    </location>
    <ligand>
        <name>heme c</name>
        <dbReference type="ChEBI" id="CHEBI:61717"/>
        <label>3</label>
    </ligand>
    <ligandPart>
        <name>Fe</name>
        <dbReference type="ChEBI" id="CHEBI:18248"/>
    </ligandPart>
</feature>
<evidence type="ECO:0000256" key="9">
    <source>
        <dbReference type="PIRSR" id="PIRSR000018-50"/>
    </source>
</evidence>
<feature type="binding site" description="covalent" evidence="9">
    <location>
        <position position="318"/>
    </location>
    <ligand>
        <name>heme c</name>
        <dbReference type="ChEBI" id="CHEBI:61717"/>
        <label>3</label>
    </ligand>
</feature>
<dbReference type="GO" id="GO:0009055">
    <property type="term" value="F:electron transfer activity"/>
    <property type="evidence" value="ECO:0007669"/>
    <property type="project" value="InterPro"/>
</dbReference>
<feature type="binding site" description="covalent" evidence="9">
    <location>
        <position position="199"/>
    </location>
    <ligand>
        <name>heme c</name>
        <dbReference type="ChEBI" id="CHEBI:61717"/>
        <label>2</label>
    </ligand>
</feature>
<feature type="chain" id="PRO_5030031935" evidence="11">
    <location>
        <begin position="27"/>
        <end position="416"/>
    </location>
</feature>
<feature type="domain" description="Cytochrome c" evidence="12">
    <location>
        <begin position="25"/>
        <end position="139"/>
    </location>
</feature>
<evidence type="ECO:0000256" key="10">
    <source>
        <dbReference type="PIRSR" id="PIRSR000018-51"/>
    </source>
</evidence>
<dbReference type="PIRSF" id="PIRSF000018">
    <property type="entry name" value="Mb_ADH_cyt_c"/>
    <property type="match status" value="1"/>
</dbReference>
<evidence type="ECO:0000256" key="6">
    <source>
        <dbReference type="ARBA" id="ARBA00022737"/>
    </source>
</evidence>
<feature type="signal peptide" evidence="11">
    <location>
        <begin position="1"/>
        <end position="26"/>
    </location>
</feature>
<keyword evidence="4 10" id="KW-0479">Metal-binding</keyword>
<dbReference type="Proteomes" id="UP000183208">
    <property type="component" value="Unassembled WGS sequence"/>
</dbReference>
<dbReference type="GO" id="GO:0020037">
    <property type="term" value="F:heme binding"/>
    <property type="evidence" value="ECO:0007669"/>
    <property type="project" value="InterPro"/>
</dbReference>
<keyword evidence="2" id="KW-1003">Cell membrane</keyword>
<evidence type="ECO:0000256" key="11">
    <source>
        <dbReference type="SAM" id="SignalP"/>
    </source>
</evidence>
<organism evidence="13 14">
    <name type="scientific">Bradyrhizobium lablabi</name>
    <dbReference type="NCBI Taxonomy" id="722472"/>
    <lineage>
        <taxon>Bacteria</taxon>
        <taxon>Pseudomonadati</taxon>
        <taxon>Pseudomonadota</taxon>
        <taxon>Alphaproteobacteria</taxon>
        <taxon>Hyphomicrobiales</taxon>
        <taxon>Nitrobacteraceae</taxon>
        <taxon>Bradyrhizobium</taxon>
    </lineage>
</organism>
<dbReference type="InterPro" id="IPR036909">
    <property type="entry name" value="Cyt_c-like_dom_sf"/>
</dbReference>
<dbReference type="AlphaFoldDB" id="A0A1M7G9E6"/>
<evidence type="ECO:0000313" key="13">
    <source>
        <dbReference type="EMBL" id="SEE16877.1"/>
    </source>
</evidence>
<dbReference type="OrthoDB" id="9811281at2"/>
<sequence>MHRARTPSILICTVAVWLSGLGFSGAANPDAQAFDQIEKGHYLATVADCYACHTVPNVGKPFAGGRAIETPFGVITSSNITPDADTGIGAWTDEQFENAVRKGLHPDGSRLYPAMPFPAYTKMSRDDVLAIRAYLATVEPVHQPVNSNTLPFPFNIRAAMRAWDALYFTEGEFQPDSHQSPTWNRGAYLVQGPGHCTSCHTPKSLLGGDKTSDNLRGFNLQGWFAPDITGDTNQGLGRWSEADITGYLKTGHNRLTAAIGPMTEEILNSTSQYSDSDLNAIAIYLKSLPGRQDATTAQAASPVMTAGQAIYRDQCSACHGIDGRGVAMLFPSLAQSSLVHASDPTTAIRLVLRGGRSVATTAEPTAPGMPSFGWQLNDDQVAAVLTYVRNAWQTAAAPVSAETVGKARDQLRTRSD</sequence>
<dbReference type="InterPro" id="IPR051459">
    <property type="entry name" value="Cytochrome_c-type_DH"/>
</dbReference>
<dbReference type="PANTHER" id="PTHR35008:SF8">
    <property type="entry name" value="ALCOHOL DEHYDROGENASE CYTOCHROME C SUBUNIT"/>
    <property type="match status" value="1"/>
</dbReference>
<feature type="binding site" description="covalent" evidence="9">
    <location>
        <position position="196"/>
    </location>
    <ligand>
        <name>heme c</name>
        <dbReference type="ChEBI" id="CHEBI:61717"/>
        <label>2</label>
    </ligand>
</feature>
<feature type="domain" description="Cytochrome c" evidence="12">
    <location>
        <begin position="181"/>
        <end position="289"/>
    </location>
</feature>
<evidence type="ECO:0000259" key="12">
    <source>
        <dbReference type="PROSITE" id="PS51007"/>
    </source>
</evidence>
<dbReference type="EMBL" id="FNTI01000001">
    <property type="protein sequence ID" value="SEE16877.1"/>
    <property type="molecule type" value="Genomic_DNA"/>
</dbReference>
<dbReference type="SUPFAM" id="SSF46626">
    <property type="entry name" value="Cytochrome c"/>
    <property type="match status" value="3"/>
</dbReference>
<dbReference type="Gene3D" id="1.10.760.10">
    <property type="entry name" value="Cytochrome c-like domain"/>
    <property type="match status" value="2"/>
</dbReference>
<reference evidence="13 14" key="1">
    <citation type="submission" date="2016-10" db="EMBL/GenBank/DDBJ databases">
        <authorList>
            <person name="de Groot N.N."/>
        </authorList>
    </citation>
    <scope>NUCLEOTIDE SEQUENCE [LARGE SCALE GENOMIC DNA]</scope>
    <source>
        <strain evidence="13 14">GAS522</strain>
    </source>
</reference>
<feature type="binding site" description="covalent" evidence="9">
    <location>
        <position position="52"/>
    </location>
    <ligand>
        <name>heme c</name>
        <dbReference type="ChEBI" id="CHEBI:61717"/>
        <label>1</label>
    </ligand>
</feature>
<feature type="binding site" description="axial binding residue" evidence="10">
    <location>
        <position position="53"/>
    </location>
    <ligand>
        <name>heme c</name>
        <dbReference type="ChEBI" id="CHEBI:61717"/>
        <label>1</label>
    </ligand>
    <ligandPart>
        <name>Fe</name>
        <dbReference type="ChEBI" id="CHEBI:18248"/>
    </ligandPart>
</feature>
<evidence type="ECO:0000256" key="3">
    <source>
        <dbReference type="ARBA" id="ARBA00022617"/>
    </source>
</evidence>
<feature type="binding site" description="covalent" evidence="9">
    <location>
        <position position="315"/>
    </location>
    <ligand>
        <name>heme c</name>
        <dbReference type="ChEBI" id="CHEBI:61717"/>
        <label>3</label>
    </ligand>
</feature>
<keyword evidence="3 9" id="KW-0349">Heme</keyword>
<proteinExistence type="predicted"/>
<evidence type="ECO:0000256" key="7">
    <source>
        <dbReference type="ARBA" id="ARBA00023004"/>
    </source>
</evidence>
<name>A0A1M7G9E6_9BRAD</name>
<keyword evidence="7 10" id="KW-0408">Iron</keyword>
<evidence type="ECO:0000256" key="4">
    <source>
        <dbReference type="ARBA" id="ARBA00022723"/>
    </source>
</evidence>
<feature type="binding site" description="axial binding residue" evidence="10">
    <location>
        <position position="200"/>
    </location>
    <ligand>
        <name>heme c</name>
        <dbReference type="ChEBI" id="CHEBI:61717"/>
        <label>2</label>
    </ligand>
    <ligandPart>
        <name>Fe</name>
        <dbReference type="ChEBI" id="CHEBI:18248"/>
    </ligandPart>
</feature>